<feature type="compositionally biased region" description="Basic and acidic residues" evidence="1">
    <location>
        <begin position="103"/>
        <end position="115"/>
    </location>
</feature>
<keyword evidence="3" id="KW-1185">Reference proteome</keyword>
<name>A0A6A6BM82_9PEZI</name>
<feature type="compositionally biased region" description="Polar residues" evidence="1">
    <location>
        <begin position="498"/>
        <end position="517"/>
    </location>
</feature>
<dbReference type="RefSeq" id="XP_033400868.1">
    <property type="nucleotide sequence ID" value="XM_033542954.1"/>
</dbReference>
<feature type="region of interest" description="Disordered" evidence="1">
    <location>
        <begin position="199"/>
        <end position="265"/>
    </location>
</feature>
<feature type="region of interest" description="Disordered" evidence="1">
    <location>
        <begin position="278"/>
        <end position="523"/>
    </location>
</feature>
<dbReference type="OrthoDB" id="5398515at2759"/>
<organism evidence="2 3">
    <name type="scientific">Aplosporella prunicola CBS 121167</name>
    <dbReference type="NCBI Taxonomy" id="1176127"/>
    <lineage>
        <taxon>Eukaryota</taxon>
        <taxon>Fungi</taxon>
        <taxon>Dikarya</taxon>
        <taxon>Ascomycota</taxon>
        <taxon>Pezizomycotina</taxon>
        <taxon>Dothideomycetes</taxon>
        <taxon>Dothideomycetes incertae sedis</taxon>
        <taxon>Botryosphaeriales</taxon>
        <taxon>Aplosporellaceae</taxon>
        <taxon>Aplosporella</taxon>
    </lineage>
</organism>
<accession>A0A6A6BM82</accession>
<feature type="compositionally biased region" description="Low complexity" evidence="1">
    <location>
        <begin position="468"/>
        <end position="478"/>
    </location>
</feature>
<dbReference type="Proteomes" id="UP000799438">
    <property type="component" value="Unassembled WGS sequence"/>
</dbReference>
<protein>
    <submittedName>
        <fullName evidence="2">Uncharacterized protein</fullName>
    </submittedName>
</protein>
<feature type="compositionally biased region" description="Basic and acidic residues" evidence="1">
    <location>
        <begin position="246"/>
        <end position="260"/>
    </location>
</feature>
<dbReference type="AlphaFoldDB" id="A0A6A6BM82"/>
<feature type="region of interest" description="Disordered" evidence="1">
    <location>
        <begin position="164"/>
        <end position="183"/>
    </location>
</feature>
<evidence type="ECO:0000313" key="2">
    <source>
        <dbReference type="EMBL" id="KAF2145156.1"/>
    </source>
</evidence>
<dbReference type="EMBL" id="ML995478">
    <property type="protein sequence ID" value="KAF2145156.1"/>
    <property type="molecule type" value="Genomic_DNA"/>
</dbReference>
<feature type="compositionally biased region" description="Basic residues" evidence="1">
    <location>
        <begin position="235"/>
        <end position="245"/>
    </location>
</feature>
<evidence type="ECO:0000256" key="1">
    <source>
        <dbReference type="SAM" id="MobiDB-lite"/>
    </source>
</evidence>
<feature type="compositionally biased region" description="Acidic residues" evidence="1">
    <location>
        <begin position="281"/>
        <end position="292"/>
    </location>
</feature>
<feature type="region of interest" description="Disordered" evidence="1">
    <location>
        <begin position="1"/>
        <end position="156"/>
    </location>
</feature>
<feature type="compositionally biased region" description="Basic and acidic residues" evidence="1">
    <location>
        <begin position="199"/>
        <end position="219"/>
    </location>
</feature>
<feature type="compositionally biased region" description="Basic and acidic residues" evidence="1">
    <location>
        <begin position="483"/>
        <end position="493"/>
    </location>
</feature>
<sequence length="523" mass="57840">MASTPPPRERIRVRTPPTPLHGARFDGYEPYSPRRSRRVASQRAPGYSLDEPEVTTKHPSASSKKRATSLLGLDNRTPSPPSSPKSPAKRSTAKKLNFTSESEVDRPDSDIDAIVRKPSALDPFASRTSGMLPTPSKTPAKPSKHLAEPSSAFGSTARVLFQSRPATVDEVMPSPRKSRKKHSAFSLFSFADECDDNRRTSKIEIYTDSKERVPSKDNTVDNPFVTRDADEQRASRPRRKTRSSRKRTESEEDMERKAENDEGLIYTFRGKKVFRAFNNSSDEESPSDDDGPLESARARRHSGATSRRPLTRSTIKPRLLFPTDEQRKAREIAAAAAEEEATTDVEGPARKPTPRKRFSVTSGPHVPAIEQHKTQPEAAPFASVPQITTTAATPAKQRFRDIGPTTPPPSGRATRSTAKKEAEAAAVHDALDVDEGEEDAPSPSKTRESPAKPKKKRSPFDNWRRSKSSLPSSRGSPNRLKRRGETLEKTEQHKRTRSLNLAPTQAHDSTSQQQQHSPGGDSV</sequence>
<evidence type="ECO:0000313" key="3">
    <source>
        <dbReference type="Proteomes" id="UP000799438"/>
    </source>
</evidence>
<reference evidence="2" key="1">
    <citation type="journal article" date="2020" name="Stud. Mycol.">
        <title>101 Dothideomycetes genomes: a test case for predicting lifestyles and emergence of pathogens.</title>
        <authorList>
            <person name="Haridas S."/>
            <person name="Albert R."/>
            <person name="Binder M."/>
            <person name="Bloem J."/>
            <person name="Labutti K."/>
            <person name="Salamov A."/>
            <person name="Andreopoulos B."/>
            <person name="Baker S."/>
            <person name="Barry K."/>
            <person name="Bills G."/>
            <person name="Bluhm B."/>
            <person name="Cannon C."/>
            <person name="Castanera R."/>
            <person name="Culley D."/>
            <person name="Daum C."/>
            <person name="Ezra D."/>
            <person name="Gonzalez J."/>
            <person name="Henrissat B."/>
            <person name="Kuo A."/>
            <person name="Liang C."/>
            <person name="Lipzen A."/>
            <person name="Lutzoni F."/>
            <person name="Magnuson J."/>
            <person name="Mondo S."/>
            <person name="Nolan M."/>
            <person name="Ohm R."/>
            <person name="Pangilinan J."/>
            <person name="Park H.-J."/>
            <person name="Ramirez L."/>
            <person name="Alfaro M."/>
            <person name="Sun H."/>
            <person name="Tritt A."/>
            <person name="Yoshinaga Y."/>
            <person name="Zwiers L.-H."/>
            <person name="Turgeon B."/>
            <person name="Goodwin S."/>
            <person name="Spatafora J."/>
            <person name="Crous P."/>
            <person name="Grigoriev I."/>
        </authorList>
    </citation>
    <scope>NUCLEOTIDE SEQUENCE</scope>
    <source>
        <strain evidence="2">CBS 121167</strain>
    </source>
</reference>
<gene>
    <name evidence="2" type="ORF">K452DRAFT_306078</name>
</gene>
<dbReference type="GeneID" id="54300451"/>
<proteinExistence type="predicted"/>